<dbReference type="GO" id="GO:0005245">
    <property type="term" value="F:voltage-gated calcium channel activity"/>
    <property type="evidence" value="ECO:0007669"/>
    <property type="project" value="InterPro"/>
</dbReference>
<protein>
    <recommendedName>
        <fullName evidence="17">EF-hand domain-containing protein</fullName>
    </recommendedName>
</protein>
<evidence type="ECO:0000256" key="14">
    <source>
        <dbReference type="ARBA" id="ARBA00023303"/>
    </source>
</evidence>
<evidence type="ECO:0000256" key="13">
    <source>
        <dbReference type="ARBA" id="ARBA00023136"/>
    </source>
</evidence>
<feature type="transmembrane region" description="Helical" evidence="16">
    <location>
        <begin position="621"/>
        <end position="646"/>
    </location>
</feature>
<dbReference type="FunFam" id="1.20.120.350:FF:000055">
    <property type="entry name" value="Two pore calcium channel protein 1"/>
    <property type="match status" value="1"/>
</dbReference>
<dbReference type="InterPro" id="IPR011992">
    <property type="entry name" value="EF-hand-dom_pair"/>
</dbReference>
<dbReference type="SUPFAM" id="SSF81324">
    <property type="entry name" value="Voltage-gated potassium channels"/>
    <property type="match status" value="1"/>
</dbReference>
<name>A0A0D2SKL4_GOSRA</name>
<evidence type="ECO:0000256" key="4">
    <source>
        <dbReference type="ARBA" id="ARBA00022448"/>
    </source>
</evidence>
<keyword evidence="19" id="KW-1185">Reference proteome</keyword>
<keyword evidence="11 16" id="KW-1133">Transmembrane helix</keyword>
<evidence type="ECO:0000256" key="7">
    <source>
        <dbReference type="ARBA" id="ARBA00022692"/>
    </source>
</evidence>
<evidence type="ECO:0000256" key="16">
    <source>
        <dbReference type="SAM" id="Phobius"/>
    </source>
</evidence>
<dbReference type="FunFam" id="1.10.287.70:FF:000129">
    <property type="entry name" value="Two pore calcium channel protein 1"/>
    <property type="match status" value="1"/>
</dbReference>
<dbReference type="Gramene" id="KJB31685">
    <property type="protein sequence ID" value="KJB31685"/>
    <property type="gene ID" value="B456_005G201400"/>
</dbReference>
<dbReference type="GO" id="GO:0000325">
    <property type="term" value="C:plant-type vacuole"/>
    <property type="evidence" value="ECO:0007669"/>
    <property type="project" value="TreeGrafter"/>
</dbReference>
<evidence type="ECO:0000256" key="5">
    <source>
        <dbReference type="ARBA" id="ARBA00022568"/>
    </source>
</evidence>
<organism evidence="18 19">
    <name type="scientific">Gossypium raimondii</name>
    <name type="common">Peruvian cotton</name>
    <name type="synonym">Gossypium klotzschianum subsp. raimondii</name>
    <dbReference type="NCBI Taxonomy" id="29730"/>
    <lineage>
        <taxon>Eukaryota</taxon>
        <taxon>Viridiplantae</taxon>
        <taxon>Streptophyta</taxon>
        <taxon>Embryophyta</taxon>
        <taxon>Tracheophyta</taxon>
        <taxon>Spermatophyta</taxon>
        <taxon>Magnoliopsida</taxon>
        <taxon>eudicotyledons</taxon>
        <taxon>Gunneridae</taxon>
        <taxon>Pentapetalae</taxon>
        <taxon>rosids</taxon>
        <taxon>malvids</taxon>
        <taxon>Malvales</taxon>
        <taxon>Malvaceae</taxon>
        <taxon>Malvoideae</taxon>
        <taxon>Gossypium</taxon>
    </lineage>
</organism>
<dbReference type="GO" id="GO:0005774">
    <property type="term" value="C:vacuolar membrane"/>
    <property type="evidence" value="ECO:0007669"/>
    <property type="project" value="TreeGrafter"/>
</dbReference>
<dbReference type="Gene3D" id="1.20.120.350">
    <property type="entry name" value="Voltage-gated potassium channels. Chain C"/>
    <property type="match status" value="1"/>
</dbReference>
<evidence type="ECO:0000256" key="3">
    <source>
        <dbReference type="ARBA" id="ARBA00011738"/>
    </source>
</evidence>
<feature type="region of interest" description="Disordered" evidence="15">
    <location>
        <begin position="659"/>
        <end position="685"/>
    </location>
</feature>
<comment type="similarity">
    <text evidence="2">Belongs to the calcium channel alpha-1 subunit (TC 1.A.1.11) family. Two pore calcium channel subfamily.</text>
</comment>
<evidence type="ECO:0000256" key="2">
    <source>
        <dbReference type="ARBA" id="ARBA00009286"/>
    </source>
</evidence>
<keyword evidence="8" id="KW-0677">Repeat</keyword>
<evidence type="ECO:0000256" key="6">
    <source>
        <dbReference type="ARBA" id="ARBA00022673"/>
    </source>
</evidence>
<dbReference type="Gene3D" id="1.10.287.70">
    <property type="match status" value="2"/>
</dbReference>
<evidence type="ECO:0000259" key="17">
    <source>
        <dbReference type="PROSITE" id="PS50222"/>
    </source>
</evidence>
<dbReference type="SUPFAM" id="SSF47473">
    <property type="entry name" value="EF-hand"/>
    <property type="match status" value="1"/>
</dbReference>
<feature type="transmembrane region" description="Helical" evidence="16">
    <location>
        <begin position="406"/>
        <end position="423"/>
    </location>
</feature>
<keyword evidence="13 16" id="KW-0472">Membrane</keyword>
<dbReference type="PANTHER" id="PTHR46988:SF2">
    <property type="entry name" value="TWO PORE CALCIUM CHANNEL PROTEIN 1"/>
    <property type="match status" value="1"/>
</dbReference>
<dbReference type="Gramene" id="KJB31684">
    <property type="protein sequence ID" value="KJB31684"/>
    <property type="gene ID" value="B456_005G201400"/>
</dbReference>
<dbReference type="EMBL" id="CM001744">
    <property type="protein sequence ID" value="KJB31684.1"/>
    <property type="molecule type" value="Genomic_DNA"/>
</dbReference>
<reference evidence="18 19" key="1">
    <citation type="journal article" date="2012" name="Nature">
        <title>Repeated polyploidization of Gossypium genomes and the evolution of spinnable cotton fibres.</title>
        <authorList>
            <person name="Paterson A.H."/>
            <person name="Wendel J.F."/>
            <person name="Gundlach H."/>
            <person name="Guo H."/>
            <person name="Jenkins J."/>
            <person name="Jin D."/>
            <person name="Llewellyn D."/>
            <person name="Showmaker K.C."/>
            <person name="Shu S."/>
            <person name="Udall J."/>
            <person name="Yoo M.J."/>
            <person name="Byers R."/>
            <person name="Chen W."/>
            <person name="Doron-Faigenboim A."/>
            <person name="Duke M.V."/>
            <person name="Gong L."/>
            <person name="Grimwood J."/>
            <person name="Grover C."/>
            <person name="Grupp K."/>
            <person name="Hu G."/>
            <person name="Lee T.H."/>
            <person name="Li J."/>
            <person name="Lin L."/>
            <person name="Liu T."/>
            <person name="Marler B.S."/>
            <person name="Page J.T."/>
            <person name="Roberts A.W."/>
            <person name="Romanel E."/>
            <person name="Sanders W.S."/>
            <person name="Szadkowski E."/>
            <person name="Tan X."/>
            <person name="Tang H."/>
            <person name="Xu C."/>
            <person name="Wang J."/>
            <person name="Wang Z."/>
            <person name="Zhang D."/>
            <person name="Zhang L."/>
            <person name="Ashrafi H."/>
            <person name="Bedon F."/>
            <person name="Bowers J.E."/>
            <person name="Brubaker C.L."/>
            <person name="Chee P.W."/>
            <person name="Das S."/>
            <person name="Gingle A.R."/>
            <person name="Haigler C.H."/>
            <person name="Harker D."/>
            <person name="Hoffmann L.V."/>
            <person name="Hovav R."/>
            <person name="Jones D.C."/>
            <person name="Lemke C."/>
            <person name="Mansoor S."/>
            <person name="ur Rahman M."/>
            <person name="Rainville L.N."/>
            <person name="Rambani A."/>
            <person name="Reddy U.K."/>
            <person name="Rong J.K."/>
            <person name="Saranga Y."/>
            <person name="Scheffler B.E."/>
            <person name="Scheffler J.A."/>
            <person name="Stelly D.M."/>
            <person name="Triplett B.A."/>
            <person name="Van Deynze A."/>
            <person name="Vaslin M.F."/>
            <person name="Waghmare V.N."/>
            <person name="Walford S.A."/>
            <person name="Wright R.J."/>
            <person name="Zaki E.A."/>
            <person name="Zhang T."/>
            <person name="Dennis E.S."/>
            <person name="Mayer K.F."/>
            <person name="Peterson D.G."/>
            <person name="Rokhsar D.S."/>
            <person name="Wang X."/>
            <person name="Schmutz J."/>
        </authorList>
    </citation>
    <scope>NUCLEOTIDE SEQUENCE [LARGE SCALE GENOMIC DNA]</scope>
</reference>
<keyword evidence="6" id="KW-0107">Calcium channel</keyword>
<dbReference type="Proteomes" id="UP000032304">
    <property type="component" value="Chromosome 5"/>
</dbReference>
<keyword evidence="5" id="KW-0109">Calcium transport</keyword>
<dbReference type="PROSITE" id="PS50222">
    <property type="entry name" value="EF_HAND_2"/>
    <property type="match status" value="1"/>
</dbReference>
<feature type="transmembrane region" description="Helical" evidence="16">
    <location>
        <begin position="473"/>
        <end position="491"/>
    </location>
</feature>
<evidence type="ECO:0000256" key="1">
    <source>
        <dbReference type="ARBA" id="ARBA00004141"/>
    </source>
</evidence>
<comment type="subunit">
    <text evidence="3">Homodimer.</text>
</comment>
<keyword evidence="10" id="KW-0851">Voltage-gated channel</keyword>
<keyword evidence="7 16" id="KW-0812">Transmembrane</keyword>
<dbReference type="EMBL" id="CM001744">
    <property type="protein sequence ID" value="KJB31685.1"/>
    <property type="molecule type" value="Genomic_DNA"/>
</dbReference>
<dbReference type="FunFam" id="1.10.287.70:FF:000094">
    <property type="entry name" value="Two pore calcium channel protein 1"/>
    <property type="match status" value="1"/>
</dbReference>
<feature type="transmembrane region" description="Helical" evidence="16">
    <location>
        <begin position="279"/>
        <end position="306"/>
    </location>
</feature>
<feature type="transmembrane region" description="Helical" evidence="16">
    <location>
        <begin position="216"/>
        <end position="239"/>
    </location>
</feature>
<dbReference type="InterPro" id="IPR002048">
    <property type="entry name" value="EF_hand_dom"/>
</dbReference>
<proteinExistence type="inferred from homology"/>
<dbReference type="GO" id="GO:0034702">
    <property type="term" value="C:monoatomic ion channel complex"/>
    <property type="evidence" value="ECO:0007669"/>
    <property type="project" value="UniProtKB-KW"/>
</dbReference>
<keyword evidence="14" id="KW-0407">Ion channel</keyword>
<keyword evidence="9" id="KW-0106">Calcium</keyword>
<evidence type="ECO:0000256" key="11">
    <source>
        <dbReference type="ARBA" id="ARBA00022989"/>
    </source>
</evidence>
<evidence type="ECO:0000313" key="19">
    <source>
        <dbReference type="Proteomes" id="UP000032304"/>
    </source>
</evidence>
<feature type="transmembrane region" description="Helical" evidence="16">
    <location>
        <begin position="443"/>
        <end position="461"/>
    </location>
</feature>
<evidence type="ECO:0000313" key="18">
    <source>
        <dbReference type="EMBL" id="KJB31685.1"/>
    </source>
</evidence>
<feature type="transmembrane region" description="Helical" evidence="16">
    <location>
        <begin position="532"/>
        <end position="561"/>
    </location>
</feature>
<accession>A0A0D2SKL4</accession>
<evidence type="ECO:0000256" key="15">
    <source>
        <dbReference type="SAM" id="MobiDB-lite"/>
    </source>
</evidence>
<feature type="transmembrane region" description="Helical" evidence="16">
    <location>
        <begin position="65"/>
        <end position="89"/>
    </location>
</feature>
<dbReference type="GO" id="GO:0019722">
    <property type="term" value="P:calcium-mediated signaling"/>
    <property type="evidence" value="ECO:0007669"/>
    <property type="project" value="UniProtKB-ARBA"/>
</dbReference>
<keyword evidence="4" id="KW-0813">Transport</keyword>
<evidence type="ECO:0000256" key="9">
    <source>
        <dbReference type="ARBA" id="ARBA00022837"/>
    </source>
</evidence>
<gene>
    <name evidence="18" type="ORF">B456_005G201400</name>
</gene>
<feature type="transmembrane region" description="Helical" evidence="16">
    <location>
        <begin position="154"/>
        <end position="175"/>
    </location>
</feature>
<dbReference type="GO" id="GO:0005509">
    <property type="term" value="F:calcium ion binding"/>
    <property type="evidence" value="ECO:0007669"/>
    <property type="project" value="InterPro"/>
</dbReference>
<dbReference type="Gene3D" id="1.10.238.10">
    <property type="entry name" value="EF-hand"/>
    <property type="match status" value="1"/>
</dbReference>
<feature type="transmembrane region" description="Helical" evidence="16">
    <location>
        <begin position="122"/>
        <end position="142"/>
    </location>
</feature>
<evidence type="ECO:0000256" key="10">
    <source>
        <dbReference type="ARBA" id="ARBA00022882"/>
    </source>
</evidence>
<feature type="domain" description="EF-hand" evidence="17">
    <location>
        <begin position="338"/>
        <end position="373"/>
    </location>
</feature>
<dbReference type="PANTHER" id="PTHR46988">
    <property type="entry name" value="TWO PORE CALCIUM CHANNEL PROTEIN 1"/>
    <property type="match status" value="1"/>
</dbReference>
<dbReference type="InterPro" id="IPR005821">
    <property type="entry name" value="Ion_trans_dom"/>
</dbReference>
<evidence type="ECO:0000256" key="8">
    <source>
        <dbReference type="ARBA" id="ARBA00022737"/>
    </source>
</evidence>
<sequence>MDKPLLFGETSNGGGRRDRLYRRSEAITYGSPYQRAAALVDLAEDGVGLPEQILDKSSFGSAAKFYFMFIKFDIIWTLNYFALVVLNFLEKPLWCLSSSYSCSDRDYFFLGQLPYLNATESLIYEVVTLILLAIHTIFPISYEGSSIYWKRPLNQIKVICLLILVADLLVYTLYLSPVAMNSLPFRVAPYVRVILFILSIRELRNSIVILAGMIGTYLNVLALWLLFLLFASWVAYVMFEDTKQGKLVFTSYGTTLYQMFVLFTTSNNPDVWIPAYKASRWYCLFFVLFVLIGVYFVTNLILAVVYDSFKSENVGFLNKEQCIHLFEELNKYRSLPKISREEFELIFDELDDSHDFKINLDEFTDLCNAIGLRFQKEDVPSLFERFQIYRSPFSENLKAFVRGPKFGYIISFILILNLFAVIIETTLDIANNSGQKVWQEVEFVFGWIYVLEMALKVYSFGFENYWRDGQNRFDFLITWIIVIGETVTFASPDEFYFFSNGEWIRYLLLARLLRLIRLLMHVRSYRAFVATFLTLIPSLMPYLGTIFCVLCIYCSIGVQIFGGIVNAGNPALEATELTDDDYLLFNFNDYPNGMVTLFNLLVMGNWQVWMQSYKELTGTSWSLVYFISFYLVTVLLLLNLVVAFVLEAFFAEMDLEASGNSEEDDKDAGSGKGRKRLAGTKTRSQRVDILLHHMLSAELDRSHSSASSDA</sequence>
<dbReference type="AlphaFoldDB" id="A0A0D2SKL4"/>
<dbReference type="Pfam" id="PF00520">
    <property type="entry name" value="Ion_trans"/>
    <property type="match status" value="2"/>
</dbReference>
<comment type="subcellular location">
    <subcellularLocation>
        <location evidence="1">Membrane</location>
        <topology evidence="1">Multi-pass membrane protein</topology>
    </subcellularLocation>
</comment>
<evidence type="ECO:0000256" key="12">
    <source>
        <dbReference type="ARBA" id="ARBA00023065"/>
    </source>
</evidence>
<keyword evidence="12" id="KW-0406">Ion transport</keyword>
<dbReference type="InterPro" id="IPR027359">
    <property type="entry name" value="Volt_channel_dom_sf"/>
</dbReference>
<dbReference type="InterPro" id="IPR044581">
    <property type="entry name" value="TPC1_plant"/>
</dbReference>